<reference evidence="4" key="2">
    <citation type="submission" date="2020-08" db="EMBL/GenBank/DDBJ databases">
        <title>Plant Genome Project.</title>
        <authorList>
            <person name="Zhang R.-G."/>
        </authorList>
    </citation>
    <scope>NUCLEOTIDE SEQUENCE</scope>
    <source>
        <strain evidence="4">Huo1</strain>
        <tissue evidence="4">Leaf</tissue>
    </source>
</reference>
<feature type="domain" description="BTB" evidence="3">
    <location>
        <begin position="8"/>
        <end position="72"/>
    </location>
</feature>
<evidence type="ECO:0000313" key="4">
    <source>
        <dbReference type="EMBL" id="KAG6404364.1"/>
    </source>
</evidence>
<reference evidence="4" key="1">
    <citation type="submission" date="2018-01" db="EMBL/GenBank/DDBJ databases">
        <authorList>
            <person name="Mao J.F."/>
        </authorList>
    </citation>
    <scope>NUCLEOTIDE SEQUENCE</scope>
    <source>
        <strain evidence="4">Huo1</strain>
        <tissue evidence="4">Leaf</tissue>
    </source>
</reference>
<dbReference type="EMBL" id="PNBA02000013">
    <property type="protein sequence ID" value="KAG6404364.1"/>
    <property type="molecule type" value="Genomic_DNA"/>
</dbReference>
<dbReference type="Pfam" id="PF00651">
    <property type="entry name" value="BTB"/>
    <property type="match status" value="1"/>
</dbReference>
<dbReference type="PANTHER" id="PTHR47274:SF1">
    <property type="entry name" value="BTB_POZ DOMAIN CONTAINING PROTEIN, EXPRESSED"/>
    <property type="match status" value="1"/>
</dbReference>
<comment type="caution">
    <text evidence="4">The sequence shown here is derived from an EMBL/GenBank/DDBJ whole genome shotgun (WGS) entry which is preliminary data.</text>
</comment>
<organism evidence="4">
    <name type="scientific">Salvia splendens</name>
    <name type="common">Scarlet sage</name>
    <dbReference type="NCBI Taxonomy" id="180675"/>
    <lineage>
        <taxon>Eukaryota</taxon>
        <taxon>Viridiplantae</taxon>
        <taxon>Streptophyta</taxon>
        <taxon>Embryophyta</taxon>
        <taxon>Tracheophyta</taxon>
        <taxon>Spermatophyta</taxon>
        <taxon>Magnoliopsida</taxon>
        <taxon>eudicotyledons</taxon>
        <taxon>Gunneridae</taxon>
        <taxon>Pentapetalae</taxon>
        <taxon>asterids</taxon>
        <taxon>lamiids</taxon>
        <taxon>Lamiales</taxon>
        <taxon>Lamiaceae</taxon>
        <taxon>Nepetoideae</taxon>
        <taxon>Mentheae</taxon>
        <taxon>Salviinae</taxon>
        <taxon>Salvia</taxon>
        <taxon>Salvia subgen. Calosphace</taxon>
        <taxon>core Calosphace</taxon>
    </lineage>
</organism>
<keyword evidence="5" id="KW-1185">Reference proteome</keyword>
<dbReference type="InterPro" id="IPR011333">
    <property type="entry name" value="SKP1/BTB/POZ_sf"/>
</dbReference>
<gene>
    <name evidence="4" type="ORF">SASPL_136610</name>
</gene>
<evidence type="ECO:0000256" key="1">
    <source>
        <dbReference type="ARBA" id="ARBA00002668"/>
    </source>
</evidence>
<evidence type="ECO:0000256" key="2">
    <source>
        <dbReference type="ARBA" id="ARBA00004906"/>
    </source>
</evidence>
<dbReference type="PANTHER" id="PTHR47274">
    <property type="entry name" value="BTB/POZ DOMAIN CONTAINING PROTEIN, EXPRESSED-RELATED"/>
    <property type="match status" value="1"/>
</dbReference>
<name>A0A8X8X1L8_SALSN</name>
<dbReference type="AlphaFoldDB" id="A0A8X8X1L8"/>
<dbReference type="SUPFAM" id="SSF54695">
    <property type="entry name" value="POZ domain"/>
    <property type="match status" value="1"/>
</dbReference>
<evidence type="ECO:0000259" key="3">
    <source>
        <dbReference type="Pfam" id="PF00651"/>
    </source>
</evidence>
<comment type="function">
    <text evidence="1">May act as a substrate-specific adapter of an E3 ubiquitin-protein ligase complex (CUL3-RBX1-BTB) which mediates the ubiquitination and subsequent proteasomal degradation of target proteins.</text>
</comment>
<comment type="pathway">
    <text evidence="2">Protein modification; protein ubiquitination.</text>
</comment>
<protein>
    <recommendedName>
        <fullName evidence="3">BTB domain-containing protein</fullName>
    </recommendedName>
</protein>
<dbReference type="CDD" id="cd14733">
    <property type="entry name" value="BACK"/>
    <property type="match status" value="1"/>
</dbReference>
<dbReference type="InterPro" id="IPR000210">
    <property type="entry name" value="BTB/POZ_dom"/>
</dbReference>
<dbReference type="InterPro" id="IPR044784">
    <property type="entry name" value="At1g01640-like"/>
</dbReference>
<dbReference type="Proteomes" id="UP000298416">
    <property type="component" value="Unassembled WGS sequence"/>
</dbReference>
<dbReference type="CDD" id="cd18186">
    <property type="entry name" value="BTB_POZ_ZBTB_KLHL-like"/>
    <property type="match status" value="1"/>
</dbReference>
<dbReference type="Gene3D" id="3.30.710.10">
    <property type="entry name" value="Potassium Channel Kv1.1, Chain A"/>
    <property type="match status" value="1"/>
</dbReference>
<sequence>MLDSDQCKAPANKTITLPELSREELDALLEFLYSGSLPKEKMEKHVFSLAIAADKYENPFLQKFCENEMLESLNASNALNILEIFDTCSNQNLKETVLSFIVRNMDEIVFSSSYDAFAIKNPHLTTQITRASLMDIKKRKIGV</sequence>
<evidence type="ECO:0000313" key="5">
    <source>
        <dbReference type="Proteomes" id="UP000298416"/>
    </source>
</evidence>
<proteinExistence type="predicted"/>
<accession>A0A8X8X1L8</accession>
<dbReference type="Gene3D" id="1.25.40.420">
    <property type="match status" value="1"/>
</dbReference>